<evidence type="ECO:0000256" key="1">
    <source>
        <dbReference type="SAM" id="Coils"/>
    </source>
</evidence>
<evidence type="ECO:0000313" key="4">
    <source>
        <dbReference type="Proteomes" id="UP000807353"/>
    </source>
</evidence>
<feature type="region of interest" description="Disordered" evidence="2">
    <location>
        <begin position="488"/>
        <end position="513"/>
    </location>
</feature>
<organism evidence="3 4">
    <name type="scientific">Collybia nuda</name>
    <dbReference type="NCBI Taxonomy" id="64659"/>
    <lineage>
        <taxon>Eukaryota</taxon>
        <taxon>Fungi</taxon>
        <taxon>Dikarya</taxon>
        <taxon>Basidiomycota</taxon>
        <taxon>Agaricomycotina</taxon>
        <taxon>Agaricomycetes</taxon>
        <taxon>Agaricomycetidae</taxon>
        <taxon>Agaricales</taxon>
        <taxon>Tricholomatineae</taxon>
        <taxon>Clitocybaceae</taxon>
        <taxon>Collybia</taxon>
    </lineage>
</organism>
<reference evidence="3" key="1">
    <citation type="submission" date="2020-11" db="EMBL/GenBank/DDBJ databases">
        <authorList>
            <consortium name="DOE Joint Genome Institute"/>
            <person name="Ahrendt S."/>
            <person name="Riley R."/>
            <person name="Andreopoulos W."/>
            <person name="Labutti K."/>
            <person name="Pangilinan J."/>
            <person name="Ruiz-Duenas F.J."/>
            <person name="Barrasa J.M."/>
            <person name="Sanchez-Garcia M."/>
            <person name="Camarero S."/>
            <person name="Miyauchi S."/>
            <person name="Serrano A."/>
            <person name="Linde D."/>
            <person name="Babiker R."/>
            <person name="Drula E."/>
            <person name="Ayuso-Fernandez I."/>
            <person name="Pacheco R."/>
            <person name="Padilla G."/>
            <person name="Ferreira P."/>
            <person name="Barriuso J."/>
            <person name="Kellner H."/>
            <person name="Castanera R."/>
            <person name="Alfaro M."/>
            <person name="Ramirez L."/>
            <person name="Pisabarro A.G."/>
            <person name="Kuo A."/>
            <person name="Tritt A."/>
            <person name="Lipzen A."/>
            <person name="He G."/>
            <person name="Yan M."/>
            <person name="Ng V."/>
            <person name="Cullen D."/>
            <person name="Martin F."/>
            <person name="Rosso M.-N."/>
            <person name="Henrissat B."/>
            <person name="Hibbett D."/>
            <person name="Martinez A.T."/>
            <person name="Grigoriev I.V."/>
        </authorList>
    </citation>
    <scope>NUCLEOTIDE SEQUENCE</scope>
    <source>
        <strain evidence="3">CBS 247.69</strain>
    </source>
</reference>
<keyword evidence="4" id="KW-1185">Reference proteome</keyword>
<name>A0A9P5Y5G1_9AGAR</name>
<feature type="compositionally biased region" description="Basic and acidic residues" evidence="2">
    <location>
        <begin position="493"/>
        <end position="504"/>
    </location>
</feature>
<gene>
    <name evidence="3" type="ORF">BDZ94DRAFT_594006</name>
</gene>
<sequence length="513" mass="58346">MENPTENEGLTSEMVALLGRELKRIKAMNDSLEKEVTHLHQEKDAIEMSAKSDVARAEAAEHTVRFLEQQIEELNSRNKKLDAQLNEIWNPGPWQTAKKEEDKDILYPLITGKRDEEPVPNRLLDETRTSFEKPCLSCHDLQKAAEESANEYELLKARLAKSKGTAQRLRDERCALRRTCEDMQSNKTATDEKAEIATEIEALNESLEKVKGQLEKQREAKRSLRLRCDGLEEVRDVLLETNEGLKNRLEELEGTLTAYKGSEKSKTLPCNKENYSNNRAEEGIDNAEFQSFLGELQSPLERPGYRFLSPVYGKTQLSKLKLCHALKVTLNGLCDLKNPLYFPGRTRWLTPNLHALVFGPTFIRNSKENRWVKGTTLSSDHGTIGELFFEKDSKICYAGTYKCHYSTKWFPEGIAVSKDMWPELPGVVEAARSGLTSLSKNKGFDASTLLKLYEVGAIKLDFLVLECVGFNHVLYNKLLQEYIPETGSKRKPHREDNGKMDKKAKLTSTILED</sequence>
<dbReference type="OrthoDB" id="3060478at2759"/>
<protein>
    <submittedName>
        <fullName evidence="3">Uncharacterized protein</fullName>
    </submittedName>
</protein>
<evidence type="ECO:0000256" key="2">
    <source>
        <dbReference type="SAM" id="MobiDB-lite"/>
    </source>
</evidence>
<feature type="coiled-coil region" evidence="1">
    <location>
        <begin position="15"/>
        <end position="87"/>
    </location>
</feature>
<proteinExistence type="predicted"/>
<feature type="coiled-coil region" evidence="1">
    <location>
        <begin position="138"/>
        <end position="262"/>
    </location>
</feature>
<comment type="caution">
    <text evidence="3">The sequence shown here is derived from an EMBL/GenBank/DDBJ whole genome shotgun (WGS) entry which is preliminary data.</text>
</comment>
<evidence type="ECO:0000313" key="3">
    <source>
        <dbReference type="EMBL" id="KAF9463638.1"/>
    </source>
</evidence>
<dbReference type="AlphaFoldDB" id="A0A9P5Y5G1"/>
<dbReference type="Proteomes" id="UP000807353">
    <property type="component" value="Unassembled WGS sequence"/>
</dbReference>
<accession>A0A9P5Y5G1</accession>
<dbReference type="EMBL" id="MU150260">
    <property type="protein sequence ID" value="KAF9463638.1"/>
    <property type="molecule type" value="Genomic_DNA"/>
</dbReference>
<keyword evidence="1" id="KW-0175">Coiled coil</keyword>